<dbReference type="EMBL" id="LATX01001252">
    <property type="protein sequence ID" value="KTB43073.1"/>
    <property type="molecule type" value="Genomic_DNA"/>
</dbReference>
<organism evidence="2 3">
    <name type="scientific">Moniliophthora roreri</name>
    <name type="common">Frosty pod rot fungus</name>
    <name type="synonym">Monilia roreri</name>
    <dbReference type="NCBI Taxonomy" id="221103"/>
    <lineage>
        <taxon>Eukaryota</taxon>
        <taxon>Fungi</taxon>
        <taxon>Dikarya</taxon>
        <taxon>Basidiomycota</taxon>
        <taxon>Agaricomycotina</taxon>
        <taxon>Agaricomycetes</taxon>
        <taxon>Agaricomycetidae</taxon>
        <taxon>Agaricales</taxon>
        <taxon>Marasmiineae</taxon>
        <taxon>Marasmiaceae</taxon>
        <taxon>Moniliophthora</taxon>
    </lineage>
</organism>
<accession>A0A0W0G3C7</accession>
<feature type="compositionally biased region" description="Acidic residues" evidence="1">
    <location>
        <begin position="312"/>
        <end position="333"/>
    </location>
</feature>
<evidence type="ECO:0000313" key="3">
    <source>
        <dbReference type="Proteomes" id="UP000054988"/>
    </source>
</evidence>
<gene>
    <name evidence="2" type="ORF">WG66_4359</name>
</gene>
<dbReference type="Proteomes" id="UP000054988">
    <property type="component" value="Unassembled WGS sequence"/>
</dbReference>
<name>A0A0W0G3C7_MONRR</name>
<reference evidence="2 3" key="1">
    <citation type="submission" date="2015-12" db="EMBL/GenBank/DDBJ databases">
        <title>Draft genome sequence of Moniliophthora roreri, the causal agent of frosty pod rot of cacao.</title>
        <authorList>
            <person name="Aime M.C."/>
            <person name="Diaz-Valderrama J.R."/>
            <person name="Kijpornyongpan T."/>
            <person name="Phillips-Mora W."/>
        </authorList>
    </citation>
    <scope>NUCLEOTIDE SEQUENCE [LARGE SCALE GENOMIC DNA]</scope>
    <source>
        <strain evidence="2 3">MCA 2952</strain>
    </source>
</reference>
<dbReference type="AlphaFoldDB" id="A0A0W0G3C7"/>
<evidence type="ECO:0000256" key="1">
    <source>
        <dbReference type="SAM" id="MobiDB-lite"/>
    </source>
</evidence>
<feature type="compositionally biased region" description="Acidic residues" evidence="1">
    <location>
        <begin position="285"/>
        <end position="294"/>
    </location>
</feature>
<feature type="compositionally biased region" description="Acidic residues" evidence="1">
    <location>
        <begin position="222"/>
        <end position="238"/>
    </location>
</feature>
<feature type="region of interest" description="Disordered" evidence="1">
    <location>
        <begin position="222"/>
        <end position="349"/>
    </location>
</feature>
<sequence length="636" mass="71334">MSQPRTHSQDQPVNVNVNNPVLLDAGSNVHAHIEDSIKLPVYTSGRSTVAIMNAGAGSGMSSLSSVPIFDGERNKFKEFKCLFLGYCELQNVVEGLTQKKLSDEDKKDKDKLASWNEYNNKPAQGYQAFQKWNNRPFRPHGGNQSSGNQTYRHPNSGNQSSAGYKQGGNSSQHKSTDQKKKSSNQKSNQTKKSYKGKKQNTFVAAFDEGEEAINMAFATAIDEEGGTSDEAEDSEMEAQVEYSDQYSQTSEEEDMPHVETLSLASGRRSSAPLRQQSIAYKTDDGELISEQEVEDPFHSDDRLSSSITGNNNDEESLGEEDTDDEDDELESSDESFYTVPQGDEDKENTPPELVEAITLPMNLTSYFPQSNPPSHLETKVYCGSGPITLVPSFPDPSVPNNFNLHALRGHYSIPLTHSTPHIIVPNPLFTWINSLDEFLAQFLDKFVTLGMIKMQYIINRAKQEGLLDKPCIQTYLEIMYLAVRKPMHKIKPWSQYLGMGVYAVLWEKSDGARYWTYCTPPEYFFNEIPQLVDALLHVLGIDEPFMTDELILMELHRHPEAKCLSTCPICSNHLCQGEYHGQGLYYLGQTVVNDGDEILVPLPIIGNPVDLTIVYKDRIPEFYTELPEPAKPFLDS</sequence>
<feature type="compositionally biased region" description="Polar residues" evidence="1">
    <location>
        <begin position="142"/>
        <end position="173"/>
    </location>
</feature>
<feature type="region of interest" description="Disordered" evidence="1">
    <location>
        <begin position="133"/>
        <end position="196"/>
    </location>
</feature>
<comment type="caution">
    <text evidence="2">The sequence shown here is derived from an EMBL/GenBank/DDBJ whole genome shotgun (WGS) entry which is preliminary data.</text>
</comment>
<evidence type="ECO:0000313" key="2">
    <source>
        <dbReference type="EMBL" id="KTB43073.1"/>
    </source>
</evidence>
<proteinExistence type="predicted"/>
<protein>
    <submittedName>
        <fullName evidence="2">Uncharacterized protein</fullName>
    </submittedName>
</protein>